<keyword evidence="7" id="KW-0862">Zinc</keyword>
<dbReference type="Gene3D" id="3.30.160.60">
    <property type="entry name" value="Classic Zinc Finger"/>
    <property type="match status" value="3"/>
</dbReference>
<evidence type="ECO:0000256" key="3">
    <source>
        <dbReference type="ARBA" id="ARBA00022553"/>
    </source>
</evidence>
<dbReference type="PANTHER" id="PTHR23235">
    <property type="entry name" value="KRUEPPEL-LIKE TRANSCRIPTION FACTOR"/>
    <property type="match status" value="1"/>
</dbReference>
<evidence type="ECO:0000256" key="7">
    <source>
        <dbReference type="ARBA" id="ARBA00022833"/>
    </source>
</evidence>
<dbReference type="Proteomes" id="UP001372834">
    <property type="component" value="Unassembled WGS sequence"/>
</dbReference>
<keyword evidence="12" id="KW-0804">Transcription</keyword>
<evidence type="ECO:0000256" key="6">
    <source>
        <dbReference type="ARBA" id="ARBA00022771"/>
    </source>
</evidence>
<evidence type="ECO:0000256" key="2">
    <source>
        <dbReference type="ARBA" id="ARBA00006991"/>
    </source>
</evidence>
<dbReference type="PROSITE" id="PS00028">
    <property type="entry name" value="ZINC_FINGER_C2H2_1"/>
    <property type="match status" value="3"/>
</dbReference>
<feature type="compositionally biased region" description="Basic and acidic residues" evidence="15">
    <location>
        <begin position="71"/>
        <end position="84"/>
    </location>
</feature>
<dbReference type="SMART" id="SM00355">
    <property type="entry name" value="ZnF_C2H2"/>
    <property type="match status" value="3"/>
</dbReference>
<keyword evidence="13" id="KW-0539">Nucleus</keyword>
<evidence type="ECO:0000256" key="5">
    <source>
        <dbReference type="ARBA" id="ARBA00022737"/>
    </source>
</evidence>
<proteinExistence type="inferred from homology"/>
<feature type="domain" description="C2H2-type" evidence="16">
    <location>
        <begin position="363"/>
        <end position="388"/>
    </location>
</feature>
<evidence type="ECO:0000256" key="10">
    <source>
        <dbReference type="ARBA" id="ARBA00023125"/>
    </source>
</evidence>
<accession>A0AAN8Q3J2</accession>
<gene>
    <name evidence="18" type="ORF">RUM43_011956</name>
    <name evidence="17" type="ORF">RUM44_006372</name>
</gene>
<evidence type="ECO:0000256" key="1">
    <source>
        <dbReference type="ARBA" id="ARBA00004123"/>
    </source>
</evidence>
<keyword evidence="10" id="KW-0238">DNA-binding</keyword>
<comment type="caution">
    <text evidence="18">The sequence shown here is derived from an EMBL/GenBank/DDBJ whole genome shotgun (WGS) entry which is preliminary data.</text>
</comment>
<keyword evidence="11" id="KW-0010">Activator</keyword>
<feature type="region of interest" description="Disordered" evidence="15">
    <location>
        <begin position="1"/>
        <end position="48"/>
    </location>
</feature>
<dbReference type="EMBL" id="JAWJWE010000005">
    <property type="protein sequence ID" value="KAK6634555.1"/>
    <property type="molecule type" value="Genomic_DNA"/>
</dbReference>
<dbReference type="InterPro" id="IPR036236">
    <property type="entry name" value="Znf_C2H2_sf"/>
</dbReference>
<dbReference type="GO" id="GO:0000978">
    <property type="term" value="F:RNA polymerase II cis-regulatory region sequence-specific DNA binding"/>
    <property type="evidence" value="ECO:0007669"/>
    <property type="project" value="TreeGrafter"/>
</dbReference>
<evidence type="ECO:0000313" key="17">
    <source>
        <dbReference type="EMBL" id="KAK6619972.1"/>
    </source>
</evidence>
<dbReference type="SUPFAM" id="SSF57667">
    <property type="entry name" value="beta-beta-alpha zinc fingers"/>
    <property type="match status" value="2"/>
</dbReference>
<evidence type="ECO:0000259" key="16">
    <source>
        <dbReference type="PROSITE" id="PS50157"/>
    </source>
</evidence>
<dbReference type="FunFam" id="3.30.160.60:FF:000624">
    <property type="entry name" value="zinc finger protein 697"/>
    <property type="match status" value="1"/>
</dbReference>
<evidence type="ECO:0000256" key="12">
    <source>
        <dbReference type="ARBA" id="ARBA00023163"/>
    </source>
</evidence>
<keyword evidence="5" id="KW-0677">Repeat</keyword>
<dbReference type="InterPro" id="IPR013087">
    <property type="entry name" value="Znf_C2H2_type"/>
</dbReference>
<comment type="similarity">
    <text evidence="2">Belongs to the krueppel C2H2-type zinc-finger protein family.</text>
</comment>
<dbReference type="Pfam" id="PF00096">
    <property type="entry name" value="zf-C2H2"/>
    <property type="match status" value="3"/>
</dbReference>
<evidence type="ECO:0000256" key="11">
    <source>
        <dbReference type="ARBA" id="ARBA00023159"/>
    </source>
</evidence>
<keyword evidence="8" id="KW-0832">Ubl conjugation</keyword>
<keyword evidence="19" id="KW-1185">Reference proteome</keyword>
<dbReference type="GO" id="GO:0045893">
    <property type="term" value="P:positive regulation of DNA-templated transcription"/>
    <property type="evidence" value="ECO:0007669"/>
    <property type="project" value="UniProtKB-ARBA"/>
</dbReference>
<feature type="region of interest" description="Disordered" evidence="15">
    <location>
        <begin position="63"/>
        <end position="84"/>
    </location>
</feature>
<keyword evidence="4" id="KW-0479">Metal-binding</keyword>
<evidence type="ECO:0000256" key="15">
    <source>
        <dbReference type="SAM" id="MobiDB-lite"/>
    </source>
</evidence>
<dbReference type="GO" id="GO:0000981">
    <property type="term" value="F:DNA-binding transcription factor activity, RNA polymerase II-specific"/>
    <property type="evidence" value="ECO:0007669"/>
    <property type="project" value="TreeGrafter"/>
</dbReference>
<keyword evidence="3" id="KW-0597">Phosphoprotein</keyword>
<dbReference type="FunFam" id="3.30.160.60:FF:000237">
    <property type="entry name" value="Krueppel-like factor 2"/>
    <property type="match status" value="1"/>
</dbReference>
<feature type="domain" description="C2H2-type" evidence="16">
    <location>
        <begin position="333"/>
        <end position="362"/>
    </location>
</feature>
<evidence type="ECO:0000256" key="4">
    <source>
        <dbReference type="ARBA" id="ARBA00022723"/>
    </source>
</evidence>
<evidence type="ECO:0000256" key="9">
    <source>
        <dbReference type="ARBA" id="ARBA00023015"/>
    </source>
</evidence>
<dbReference type="PROSITE" id="PS50157">
    <property type="entry name" value="ZINC_FINGER_C2H2_2"/>
    <property type="match status" value="3"/>
</dbReference>
<dbReference type="PANTHER" id="PTHR23235:SF158">
    <property type="entry name" value="C2H2-TYPE DOMAIN-CONTAINING PROTEIN"/>
    <property type="match status" value="1"/>
</dbReference>
<feature type="region of interest" description="Disordered" evidence="15">
    <location>
        <begin position="261"/>
        <end position="293"/>
    </location>
</feature>
<evidence type="ECO:0000256" key="14">
    <source>
        <dbReference type="PROSITE-ProRule" id="PRU00042"/>
    </source>
</evidence>
<dbReference type="FunFam" id="3.30.160.60:FF:000018">
    <property type="entry name" value="Krueppel-like factor 15"/>
    <property type="match status" value="1"/>
</dbReference>
<organism evidence="18 20">
    <name type="scientific">Polyplax serrata</name>
    <name type="common">Common mouse louse</name>
    <dbReference type="NCBI Taxonomy" id="468196"/>
    <lineage>
        <taxon>Eukaryota</taxon>
        <taxon>Metazoa</taxon>
        <taxon>Ecdysozoa</taxon>
        <taxon>Arthropoda</taxon>
        <taxon>Hexapoda</taxon>
        <taxon>Insecta</taxon>
        <taxon>Pterygota</taxon>
        <taxon>Neoptera</taxon>
        <taxon>Paraneoptera</taxon>
        <taxon>Psocodea</taxon>
        <taxon>Troctomorpha</taxon>
        <taxon>Phthiraptera</taxon>
        <taxon>Anoplura</taxon>
        <taxon>Polyplacidae</taxon>
        <taxon>Polyplax</taxon>
    </lineage>
</organism>
<evidence type="ECO:0000313" key="18">
    <source>
        <dbReference type="EMBL" id="KAK6634555.1"/>
    </source>
</evidence>
<reference evidence="18 20" key="1">
    <citation type="submission" date="2023-10" db="EMBL/GenBank/DDBJ databases">
        <title>Genomes of two closely related lineages of the louse Polyplax serrata with different host specificities.</title>
        <authorList>
            <person name="Martinu J."/>
            <person name="Tarabai H."/>
            <person name="Stefka J."/>
            <person name="Hypsa V."/>
        </authorList>
    </citation>
    <scope>NUCLEOTIDE SEQUENCE [LARGE SCALE GENOMIC DNA]</scope>
    <source>
        <strain evidence="17">98ZLc_SE</strain>
        <strain evidence="18">HR10_N</strain>
    </source>
</reference>
<evidence type="ECO:0000256" key="13">
    <source>
        <dbReference type="ARBA" id="ARBA00023242"/>
    </source>
</evidence>
<dbReference type="EMBL" id="JAWJWF010000048">
    <property type="protein sequence ID" value="KAK6619972.1"/>
    <property type="molecule type" value="Genomic_DNA"/>
</dbReference>
<sequence>MFSNNNGDPEYEIPMSEAARVPSQSISHPPSEAYEGNYARLDGTGDLEPSEMWQDIETVILGVGGPLHNPADPDHGNDHPDQRYRTDLPIKFEPESNYQSNSAGYGAAEQEKDQLGGFYNVPSIQPEEVKKDKEYYSPARVKTENVYNNEMFLHRQPTPGYSYPPAPSHHGLHGFCSPYAPPQASLYSGANSTSFSQISPPATPENCGGFYHHHGSGGMSYTDLYHSRHHYHHSQVTHFKILTPPSSPHLNGHLQPPAPFPGTHVHPHHHINIPRPAPGVTEQPVPAKPRRRRNWSRRKVIVHTCTHPGCGKTYTKSSHLKAHLRTHTGEKPYQCGWKGCSWKFARSDELTRHYRKHTGDRPFQCRLCERAFSRSDHLSLHMKRHMTM</sequence>
<dbReference type="Proteomes" id="UP001359485">
    <property type="component" value="Unassembled WGS sequence"/>
</dbReference>
<evidence type="ECO:0000256" key="8">
    <source>
        <dbReference type="ARBA" id="ARBA00022843"/>
    </source>
</evidence>
<dbReference type="AlphaFoldDB" id="A0AAN8Q3J2"/>
<dbReference type="GO" id="GO:0005634">
    <property type="term" value="C:nucleus"/>
    <property type="evidence" value="ECO:0007669"/>
    <property type="project" value="UniProtKB-SubCell"/>
</dbReference>
<keyword evidence="6 14" id="KW-0863">Zinc-finger</keyword>
<feature type="domain" description="C2H2-type" evidence="16">
    <location>
        <begin position="303"/>
        <end position="332"/>
    </location>
</feature>
<protein>
    <recommendedName>
        <fullName evidence="16">C2H2-type domain-containing protein</fullName>
    </recommendedName>
</protein>
<dbReference type="GO" id="GO:0008270">
    <property type="term" value="F:zinc ion binding"/>
    <property type="evidence" value="ECO:0007669"/>
    <property type="project" value="UniProtKB-KW"/>
</dbReference>
<name>A0AAN8Q3J2_POLSC</name>
<evidence type="ECO:0000313" key="20">
    <source>
        <dbReference type="Proteomes" id="UP001372834"/>
    </source>
</evidence>
<evidence type="ECO:0000313" key="19">
    <source>
        <dbReference type="Proteomes" id="UP001359485"/>
    </source>
</evidence>
<keyword evidence="9" id="KW-0805">Transcription regulation</keyword>
<comment type="subcellular location">
    <subcellularLocation>
        <location evidence="1">Nucleus</location>
    </subcellularLocation>
</comment>